<reference evidence="2 3" key="1">
    <citation type="submission" date="2020-04" db="EMBL/GenBank/DDBJ databases">
        <title>Genome sequencing of novel species.</title>
        <authorList>
            <person name="Heo J."/>
            <person name="Kim S.-J."/>
            <person name="Kim J.-S."/>
            <person name="Hong S.-B."/>
            <person name="Kwon S.-W."/>
        </authorList>
    </citation>
    <scope>NUCLEOTIDE SEQUENCE [LARGE SCALE GENOMIC DNA]</scope>
    <source>
        <strain evidence="2 3">F39-2</strain>
    </source>
</reference>
<protein>
    <recommendedName>
        <fullName evidence="4">DUF3592 domain-containing protein</fullName>
    </recommendedName>
</protein>
<keyword evidence="1" id="KW-1133">Transmembrane helix</keyword>
<sequence>MLVDHLIVGALAAIIFSFIYFISIAPLLKRRFLKKHGVKVVAEIKYLEKTGYNMGSGSIKEPVWRIELLYSYANKTYTVSKNKGFSKSSSLPKVGSSITILIDPQKPTYFLMPPY</sequence>
<dbReference type="Proteomes" id="UP000503278">
    <property type="component" value="Chromosome"/>
</dbReference>
<organism evidence="2 3">
    <name type="scientific">Mucilaginibacter robiniae</name>
    <dbReference type="NCBI Taxonomy" id="2728022"/>
    <lineage>
        <taxon>Bacteria</taxon>
        <taxon>Pseudomonadati</taxon>
        <taxon>Bacteroidota</taxon>
        <taxon>Sphingobacteriia</taxon>
        <taxon>Sphingobacteriales</taxon>
        <taxon>Sphingobacteriaceae</taxon>
        <taxon>Mucilaginibacter</taxon>
    </lineage>
</organism>
<proteinExistence type="predicted"/>
<dbReference type="EMBL" id="CP051682">
    <property type="protein sequence ID" value="QJD96280.1"/>
    <property type="molecule type" value="Genomic_DNA"/>
</dbReference>
<keyword evidence="1" id="KW-0472">Membrane</keyword>
<accession>A0A7L5DYV1</accession>
<keyword evidence="3" id="KW-1185">Reference proteome</keyword>
<evidence type="ECO:0000256" key="1">
    <source>
        <dbReference type="SAM" id="Phobius"/>
    </source>
</evidence>
<keyword evidence="1" id="KW-0812">Transmembrane</keyword>
<evidence type="ECO:0000313" key="3">
    <source>
        <dbReference type="Proteomes" id="UP000503278"/>
    </source>
</evidence>
<evidence type="ECO:0008006" key="4">
    <source>
        <dbReference type="Google" id="ProtNLM"/>
    </source>
</evidence>
<dbReference type="RefSeq" id="WP_169607507.1">
    <property type="nucleotide sequence ID" value="NZ_CP051682.1"/>
</dbReference>
<name>A0A7L5DYV1_9SPHI</name>
<gene>
    <name evidence="2" type="ORF">HH214_10605</name>
</gene>
<dbReference type="AlphaFoldDB" id="A0A7L5DYV1"/>
<evidence type="ECO:0000313" key="2">
    <source>
        <dbReference type="EMBL" id="QJD96280.1"/>
    </source>
</evidence>
<feature type="transmembrane region" description="Helical" evidence="1">
    <location>
        <begin position="6"/>
        <end position="28"/>
    </location>
</feature>
<dbReference type="KEGG" id="mrob:HH214_10605"/>